<accession>M3D880</accession>
<feature type="transmembrane region" description="Helical" evidence="12">
    <location>
        <begin position="199"/>
        <end position="220"/>
    </location>
</feature>
<dbReference type="GeneID" id="27901730"/>
<dbReference type="InterPro" id="IPR050363">
    <property type="entry name" value="MIP/Aquaporin"/>
</dbReference>
<keyword evidence="3 10" id="KW-0813">Transport</keyword>
<feature type="transmembrane region" description="Helical" evidence="12">
    <location>
        <begin position="160"/>
        <end position="179"/>
    </location>
</feature>
<dbReference type="Gene3D" id="1.20.1080.10">
    <property type="entry name" value="Glycerol uptake facilitator protein"/>
    <property type="match status" value="1"/>
</dbReference>
<dbReference type="PANTHER" id="PTHR43829:SF9">
    <property type="entry name" value="AQUAPORIN-9"/>
    <property type="match status" value="1"/>
</dbReference>
<dbReference type="HOGENOM" id="CLU_020019_9_0_1"/>
<evidence type="ECO:0000313" key="13">
    <source>
        <dbReference type="EMBL" id="EMF14079.1"/>
    </source>
</evidence>
<evidence type="ECO:0000256" key="2">
    <source>
        <dbReference type="ARBA" id="ARBA00006175"/>
    </source>
</evidence>
<evidence type="ECO:0000256" key="4">
    <source>
        <dbReference type="ARBA" id="ARBA00022692"/>
    </source>
</evidence>
<evidence type="ECO:0000256" key="11">
    <source>
        <dbReference type="SAM" id="MobiDB-lite"/>
    </source>
</evidence>
<keyword evidence="4 10" id="KW-0812">Transmembrane</keyword>
<feature type="compositionally biased region" description="Low complexity" evidence="11">
    <location>
        <begin position="64"/>
        <end position="73"/>
    </location>
</feature>
<evidence type="ECO:0000256" key="6">
    <source>
        <dbReference type="ARBA" id="ARBA00022989"/>
    </source>
</evidence>
<dbReference type="PRINTS" id="PR00783">
    <property type="entry name" value="MINTRINSICP"/>
</dbReference>
<feature type="compositionally biased region" description="Polar residues" evidence="11">
    <location>
        <begin position="36"/>
        <end position="52"/>
    </location>
</feature>
<keyword evidence="7 12" id="KW-0472">Membrane</keyword>
<gene>
    <name evidence="13" type="ORF">SEPMUDRAFT_147911</name>
</gene>
<dbReference type="FunFam" id="1.20.1080.10:FF:000027">
    <property type="entry name" value="MIP aquaporin"/>
    <property type="match status" value="1"/>
</dbReference>
<keyword evidence="6 12" id="KW-1133">Transmembrane helix</keyword>
<dbReference type="RefSeq" id="XP_016762200.1">
    <property type="nucleotide sequence ID" value="XM_016904593.1"/>
</dbReference>
<feature type="transmembrane region" description="Helical" evidence="12">
    <location>
        <begin position="241"/>
        <end position="261"/>
    </location>
</feature>
<sequence length="444" mass="48022">MLEPISIPPPSQGVKRMSATQGAAPINNMAPPPFTPNTHINNTSVPTRQQQDLDGLRSAVVRDQQQSNNLNHSSSEDWSDKDGKESMSSPGHPPAHDLKSTTSTGSLRTPVPASSTLQTPRAWMGLAPMATVDEELDHAEHNHFFWSKAKIAFKEPFAEFWGTFILVLFGDAALAQTLLTAGDTTAPGGNGYGNWTTVTFGWGIGLMLGIYVAGDSGAFLNPAVCLASCMFRKLPWRRLPMYWLAQFLGAFVAAGVVYGNYVNLIDQYESGARTVAPSSTATAGIFATYPAPALTKASQFFDQFIGSAILVFIIFALKDDSNKGKFVASGAWFPLCLFFTLTGIAICFGAQTGFAINPARDLGPRVMTACLGYGTAVWSAGDYYFWVPIVAPFCGCVVGAFLYDAFVYTGESPVNTPWFGLKQLMTPHKMVSNRLNRQKEEGMV</sequence>
<dbReference type="GO" id="GO:0015250">
    <property type="term" value="F:water channel activity"/>
    <property type="evidence" value="ECO:0007669"/>
    <property type="project" value="TreeGrafter"/>
</dbReference>
<dbReference type="GO" id="GO:0005886">
    <property type="term" value="C:plasma membrane"/>
    <property type="evidence" value="ECO:0007669"/>
    <property type="project" value="TreeGrafter"/>
</dbReference>
<name>M3D880_SPHMS</name>
<organism evidence="13 14">
    <name type="scientific">Sphaerulina musiva (strain SO2202)</name>
    <name type="common">Poplar stem canker fungus</name>
    <name type="synonym">Septoria musiva</name>
    <dbReference type="NCBI Taxonomy" id="692275"/>
    <lineage>
        <taxon>Eukaryota</taxon>
        <taxon>Fungi</taxon>
        <taxon>Dikarya</taxon>
        <taxon>Ascomycota</taxon>
        <taxon>Pezizomycotina</taxon>
        <taxon>Dothideomycetes</taxon>
        <taxon>Dothideomycetidae</taxon>
        <taxon>Mycosphaerellales</taxon>
        <taxon>Mycosphaerellaceae</taxon>
        <taxon>Sphaerulina</taxon>
    </lineage>
</organism>
<evidence type="ECO:0000256" key="3">
    <source>
        <dbReference type="ARBA" id="ARBA00022448"/>
    </source>
</evidence>
<dbReference type="OMA" id="ICSTIFR"/>
<dbReference type="STRING" id="692275.M3D880"/>
<feature type="compositionally biased region" description="Pro residues" evidence="11">
    <location>
        <begin position="1"/>
        <end position="11"/>
    </location>
</feature>
<feature type="compositionally biased region" description="Basic and acidic residues" evidence="11">
    <location>
        <begin position="74"/>
        <end position="85"/>
    </location>
</feature>
<evidence type="ECO:0000256" key="10">
    <source>
        <dbReference type="RuleBase" id="RU000477"/>
    </source>
</evidence>
<dbReference type="InterPro" id="IPR000425">
    <property type="entry name" value="MIP"/>
</dbReference>
<dbReference type="Pfam" id="PF00230">
    <property type="entry name" value="MIP"/>
    <property type="match status" value="1"/>
</dbReference>
<keyword evidence="14" id="KW-1185">Reference proteome</keyword>
<dbReference type="InterPro" id="IPR023271">
    <property type="entry name" value="Aquaporin-like"/>
</dbReference>
<evidence type="ECO:0000256" key="5">
    <source>
        <dbReference type="ARBA" id="ARBA00022737"/>
    </source>
</evidence>
<evidence type="ECO:0000256" key="8">
    <source>
        <dbReference type="ARBA" id="ARBA00034651"/>
    </source>
</evidence>
<dbReference type="AlphaFoldDB" id="M3D880"/>
<evidence type="ECO:0000256" key="1">
    <source>
        <dbReference type="ARBA" id="ARBA00004141"/>
    </source>
</evidence>
<dbReference type="CDD" id="cd00333">
    <property type="entry name" value="MIP"/>
    <property type="match status" value="1"/>
</dbReference>
<dbReference type="eggNOG" id="KOG0224">
    <property type="taxonomic scope" value="Eukaryota"/>
</dbReference>
<evidence type="ECO:0000313" key="14">
    <source>
        <dbReference type="Proteomes" id="UP000016931"/>
    </source>
</evidence>
<protein>
    <submittedName>
        <fullName evidence="13">Aquaporin</fullName>
    </submittedName>
</protein>
<feature type="compositionally biased region" description="Polar residues" evidence="11">
    <location>
        <begin position="100"/>
        <end position="119"/>
    </location>
</feature>
<dbReference type="PANTHER" id="PTHR43829">
    <property type="entry name" value="AQUAPORIN OR AQUAGLYCEROPORIN RELATED"/>
    <property type="match status" value="1"/>
</dbReference>
<comment type="catalytic activity">
    <reaction evidence="9">
        <text>glycerol(in) = glycerol(out)</text>
        <dbReference type="Rhea" id="RHEA:29675"/>
        <dbReference type="ChEBI" id="CHEBI:17754"/>
    </reaction>
</comment>
<reference evidence="13 14" key="1">
    <citation type="journal article" date="2012" name="PLoS Pathog.">
        <title>Diverse lifestyles and strategies of plant pathogenesis encoded in the genomes of eighteen Dothideomycetes fungi.</title>
        <authorList>
            <person name="Ohm R.A."/>
            <person name="Feau N."/>
            <person name="Henrissat B."/>
            <person name="Schoch C.L."/>
            <person name="Horwitz B.A."/>
            <person name="Barry K.W."/>
            <person name="Condon B.J."/>
            <person name="Copeland A.C."/>
            <person name="Dhillon B."/>
            <person name="Glaser F."/>
            <person name="Hesse C.N."/>
            <person name="Kosti I."/>
            <person name="LaButti K."/>
            <person name="Lindquist E.A."/>
            <person name="Lucas S."/>
            <person name="Salamov A.A."/>
            <person name="Bradshaw R.E."/>
            <person name="Ciuffetti L."/>
            <person name="Hamelin R.C."/>
            <person name="Kema G.H.J."/>
            <person name="Lawrence C."/>
            <person name="Scott J.A."/>
            <person name="Spatafora J.W."/>
            <person name="Turgeon B.G."/>
            <person name="de Wit P.J.G.M."/>
            <person name="Zhong S."/>
            <person name="Goodwin S.B."/>
            <person name="Grigoriev I.V."/>
        </authorList>
    </citation>
    <scope>NUCLEOTIDE SEQUENCE [LARGE SCALE GENOMIC DNA]</scope>
    <source>
        <strain evidence="13 14">SO2202</strain>
    </source>
</reference>
<keyword evidence="5" id="KW-0677">Repeat</keyword>
<evidence type="ECO:0000256" key="12">
    <source>
        <dbReference type="SAM" id="Phobius"/>
    </source>
</evidence>
<feature type="transmembrane region" description="Helical" evidence="12">
    <location>
        <begin position="300"/>
        <end position="317"/>
    </location>
</feature>
<dbReference type="Proteomes" id="UP000016931">
    <property type="component" value="Unassembled WGS sequence"/>
</dbReference>
<dbReference type="OrthoDB" id="3222at2759"/>
<evidence type="ECO:0000256" key="7">
    <source>
        <dbReference type="ARBA" id="ARBA00023136"/>
    </source>
</evidence>
<comment type="similarity">
    <text evidence="2 10">Belongs to the MIP/aquaporin (TC 1.A.8) family.</text>
</comment>
<feature type="region of interest" description="Disordered" evidence="11">
    <location>
        <begin position="1"/>
        <end position="120"/>
    </location>
</feature>
<dbReference type="SUPFAM" id="SSF81338">
    <property type="entry name" value="Aquaporin-like"/>
    <property type="match status" value="1"/>
</dbReference>
<proteinExistence type="inferred from homology"/>
<feature type="transmembrane region" description="Helical" evidence="12">
    <location>
        <begin position="329"/>
        <end position="356"/>
    </location>
</feature>
<dbReference type="GO" id="GO:0015254">
    <property type="term" value="F:glycerol channel activity"/>
    <property type="evidence" value="ECO:0007669"/>
    <property type="project" value="TreeGrafter"/>
</dbReference>
<evidence type="ECO:0000256" key="9">
    <source>
        <dbReference type="ARBA" id="ARBA00049405"/>
    </source>
</evidence>
<comment type="subcellular location">
    <subcellularLocation>
        <location evidence="1">Membrane</location>
        <topology evidence="1">Multi-pass membrane protein</topology>
    </subcellularLocation>
</comment>
<feature type="transmembrane region" description="Helical" evidence="12">
    <location>
        <begin position="383"/>
        <end position="403"/>
    </location>
</feature>
<dbReference type="EMBL" id="KB456262">
    <property type="protein sequence ID" value="EMF14079.1"/>
    <property type="molecule type" value="Genomic_DNA"/>
</dbReference>
<comment type="catalytic activity">
    <reaction evidence="8">
        <text>H2O(in) = H2O(out)</text>
        <dbReference type="Rhea" id="RHEA:29667"/>
        <dbReference type="ChEBI" id="CHEBI:15377"/>
    </reaction>
</comment>
<dbReference type="NCBIfam" id="TIGR00861">
    <property type="entry name" value="MIP"/>
    <property type="match status" value="1"/>
</dbReference>